<dbReference type="Gene3D" id="3.40.640.10">
    <property type="entry name" value="Type I PLP-dependent aspartate aminotransferase-like (Major domain)"/>
    <property type="match status" value="1"/>
</dbReference>
<dbReference type="Proteomes" id="UP000238322">
    <property type="component" value="Unassembled WGS sequence"/>
</dbReference>
<dbReference type="EMBL" id="PUHY01000016">
    <property type="protein sequence ID" value="PQO28460.1"/>
    <property type="molecule type" value="Genomic_DNA"/>
</dbReference>
<comment type="similarity">
    <text evidence="1 4">Belongs to the DegT/DnrJ/EryC1 family.</text>
</comment>
<dbReference type="PIRSF" id="PIRSF000390">
    <property type="entry name" value="PLP_StrS"/>
    <property type="match status" value="1"/>
</dbReference>
<protein>
    <recommendedName>
        <fullName evidence="7">Aminotransferase</fullName>
    </recommendedName>
</protein>
<dbReference type="OrthoDB" id="9810913at2"/>
<dbReference type="RefSeq" id="WP_105333129.1">
    <property type="nucleotide sequence ID" value="NZ_PUHY01000016.1"/>
</dbReference>
<organism evidence="5 6">
    <name type="scientific">Blastopirellula marina</name>
    <dbReference type="NCBI Taxonomy" id="124"/>
    <lineage>
        <taxon>Bacteria</taxon>
        <taxon>Pseudomonadati</taxon>
        <taxon>Planctomycetota</taxon>
        <taxon>Planctomycetia</taxon>
        <taxon>Pirellulales</taxon>
        <taxon>Pirellulaceae</taxon>
        <taxon>Blastopirellula</taxon>
    </lineage>
</organism>
<evidence type="ECO:0000313" key="5">
    <source>
        <dbReference type="EMBL" id="PQO28460.1"/>
    </source>
</evidence>
<dbReference type="InterPro" id="IPR015422">
    <property type="entry name" value="PyrdxlP-dep_Trfase_small"/>
</dbReference>
<dbReference type="AlphaFoldDB" id="A0A2S8F8K4"/>
<feature type="active site" description="Proton acceptor" evidence="2">
    <location>
        <position position="182"/>
    </location>
</feature>
<evidence type="ECO:0000256" key="3">
    <source>
        <dbReference type="PIRSR" id="PIRSR000390-2"/>
    </source>
</evidence>
<comment type="caution">
    <text evidence="5">The sequence shown here is derived from an EMBL/GenBank/DDBJ whole genome shotgun (WGS) entry which is preliminary data.</text>
</comment>
<dbReference type="Pfam" id="PF01041">
    <property type="entry name" value="DegT_DnrJ_EryC1"/>
    <property type="match status" value="2"/>
</dbReference>
<dbReference type="Gene3D" id="3.90.1150.10">
    <property type="entry name" value="Aspartate Aminotransferase, domain 1"/>
    <property type="match status" value="1"/>
</dbReference>
<sequence>MKLSKPRTKFYSCGIVYWQFLRDLLARSIHRGDDLTKFEAAAAEHFGSDHAVAVPMARVGIYLCLRYYLQAGQLVASSPYTLAEVINMIVCAGGTPRFVDIDRNNADLDPEKLSQCTDDNLGAILVTHLHGIPANIRPILEFAKSRGIPVIEDAAQSAGAMVDGRYVGTLGNAGVFSFGILKQLNSIYGGMVLTNDAALTAFLREELAKFAPVPVGTLAYKLAYLGRNHVLTSNPIFTLGTFPLLRHGALHGVGWINRLVTVETDLRLKHEIDDWYQHQLSASQARMLLRQLPDLEKHDQQRIRHGQAYLELLSDVPGLVLPKLPENCRATFAHFPVQVADPPNLLRWLNFYGQDVVIQHFANCAELDCFSKFRRDCPVAAEVANSMVLLPTYPDFGIHNVQRNSQIVRKYFGAGQPIFDGTNRLQLG</sequence>
<dbReference type="InterPro" id="IPR015421">
    <property type="entry name" value="PyrdxlP-dep_Trfase_major"/>
</dbReference>
<evidence type="ECO:0008006" key="7">
    <source>
        <dbReference type="Google" id="ProtNLM"/>
    </source>
</evidence>
<feature type="modified residue" description="N6-(pyridoxal phosphate)lysine" evidence="3">
    <location>
        <position position="182"/>
    </location>
</feature>
<evidence type="ECO:0000256" key="1">
    <source>
        <dbReference type="ARBA" id="ARBA00037999"/>
    </source>
</evidence>
<dbReference type="GO" id="GO:0008483">
    <property type="term" value="F:transaminase activity"/>
    <property type="evidence" value="ECO:0007669"/>
    <property type="project" value="TreeGrafter"/>
</dbReference>
<name>A0A2S8F8K4_9BACT</name>
<dbReference type="GO" id="GO:0000271">
    <property type="term" value="P:polysaccharide biosynthetic process"/>
    <property type="evidence" value="ECO:0007669"/>
    <property type="project" value="TreeGrafter"/>
</dbReference>
<evidence type="ECO:0000256" key="4">
    <source>
        <dbReference type="RuleBase" id="RU004508"/>
    </source>
</evidence>
<dbReference type="SUPFAM" id="SSF53383">
    <property type="entry name" value="PLP-dependent transferases"/>
    <property type="match status" value="1"/>
</dbReference>
<dbReference type="PANTHER" id="PTHR30244:SF34">
    <property type="entry name" value="DTDP-4-AMINO-4,6-DIDEOXYGALACTOSE TRANSAMINASE"/>
    <property type="match status" value="1"/>
</dbReference>
<keyword evidence="3 4" id="KW-0663">Pyridoxal phosphate</keyword>
<accession>A0A2S8F8K4</accession>
<dbReference type="InterPro" id="IPR000653">
    <property type="entry name" value="DegT/StrS_aminotransferase"/>
</dbReference>
<dbReference type="PANTHER" id="PTHR30244">
    <property type="entry name" value="TRANSAMINASE"/>
    <property type="match status" value="1"/>
</dbReference>
<evidence type="ECO:0000256" key="2">
    <source>
        <dbReference type="PIRSR" id="PIRSR000390-1"/>
    </source>
</evidence>
<dbReference type="GO" id="GO:0030170">
    <property type="term" value="F:pyridoxal phosphate binding"/>
    <property type="evidence" value="ECO:0007669"/>
    <property type="project" value="TreeGrafter"/>
</dbReference>
<gene>
    <name evidence="5" type="ORF">C5Y83_28015</name>
</gene>
<reference evidence="5 6" key="1">
    <citation type="submission" date="2018-02" db="EMBL/GenBank/DDBJ databases">
        <title>Comparative genomes isolates from brazilian mangrove.</title>
        <authorList>
            <person name="Araujo J.E."/>
            <person name="Taketani R.G."/>
            <person name="Silva M.C.P."/>
            <person name="Loureco M.V."/>
            <person name="Andreote F.D."/>
        </authorList>
    </citation>
    <scope>NUCLEOTIDE SEQUENCE [LARGE SCALE GENOMIC DNA]</scope>
    <source>
        <strain evidence="5 6">Hex-1 MGV</strain>
    </source>
</reference>
<proteinExistence type="inferred from homology"/>
<evidence type="ECO:0000313" key="6">
    <source>
        <dbReference type="Proteomes" id="UP000238322"/>
    </source>
</evidence>
<dbReference type="InterPro" id="IPR015424">
    <property type="entry name" value="PyrdxlP-dep_Trfase"/>
</dbReference>